<accession>A0A366IQX2</accession>
<protein>
    <submittedName>
        <fullName evidence="1">Uncharacterized protein</fullName>
    </submittedName>
</protein>
<evidence type="ECO:0000313" key="2">
    <source>
        <dbReference type="Proteomes" id="UP000253509"/>
    </source>
</evidence>
<gene>
    <name evidence="1" type="ORF">DFO65_101477</name>
</gene>
<evidence type="ECO:0000313" key="1">
    <source>
        <dbReference type="EMBL" id="RBP74751.1"/>
    </source>
</evidence>
<dbReference type="EMBL" id="QNSB01000001">
    <property type="protein sequence ID" value="RBP74751.1"/>
    <property type="molecule type" value="Genomic_DNA"/>
</dbReference>
<organism evidence="1 2">
    <name type="scientific">Brevibacterium celere</name>
    <dbReference type="NCBI Taxonomy" id="225845"/>
    <lineage>
        <taxon>Bacteria</taxon>
        <taxon>Bacillati</taxon>
        <taxon>Actinomycetota</taxon>
        <taxon>Actinomycetes</taxon>
        <taxon>Micrococcales</taxon>
        <taxon>Brevibacteriaceae</taxon>
        <taxon>Brevibacterium</taxon>
    </lineage>
</organism>
<dbReference type="AlphaFoldDB" id="A0A366IQX2"/>
<sequence>MPPRDEHVIEVLRDGGVHEATVSWWYGDAQWTVRLESRGIRAFEPVENRADDAFEALCLVRDQLESLGWRLGIAGAQIDVWPSGMARDQGGGLRAYRMTEDRVEGMVDTFAPVDPASVVTVDEQRAEADRLYAEIQRRGADGRSAAG</sequence>
<comment type="caution">
    <text evidence="1">The sequence shown here is derived from an EMBL/GenBank/DDBJ whole genome shotgun (WGS) entry which is preliminary data.</text>
</comment>
<dbReference type="RefSeq" id="WP_113902785.1">
    <property type="nucleotide sequence ID" value="NZ_QNSB01000001.1"/>
</dbReference>
<reference evidence="1 2" key="1">
    <citation type="submission" date="2018-06" db="EMBL/GenBank/DDBJ databases">
        <title>Freshwater and sediment microbial communities from various areas in North America, analyzing microbe dynamics in response to fracking.</title>
        <authorList>
            <person name="Lamendella R."/>
        </authorList>
    </citation>
    <scope>NUCLEOTIDE SEQUENCE [LARGE SCALE GENOMIC DNA]</scope>
    <source>
        <strain evidence="1 2">3b_TX</strain>
    </source>
</reference>
<keyword evidence="2" id="KW-1185">Reference proteome</keyword>
<dbReference type="Proteomes" id="UP000253509">
    <property type="component" value="Unassembled WGS sequence"/>
</dbReference>
<proteinExistence type="predicted"/>
<name>A0A366IQX2_9MICO</name>